<reference evidence="2 3" key="1">
    <citation type="submission" date="2016-06" db="EMBL/GenBank/DDBJ databases">
        <title>Complete genome sequence of a deep-branching marine Gamma Proteobacterium Woeseia oceani type strain XK5.</title>
        <authorList>
            <person name="Mu D."/>
            <person name="Du Z."/>
        </authorList>
    </citation>
    <scope>NUCLEOTIDE SEQUENCE [LARGE SCALE GENOMIC DNA]</scope>
    <source>
        <strain evidence="2 3">XK5</strain>
    </source>
</reference>
<feature type="signal peptide" evidence="1">
    <location>
        <begin position="1"/>
        <end position="26"/>
    </location>
</feature>
<accession>A0A193LJ30</accession>
<feature type="chain" id="PRO_5008260349" description="Lipoprotein" evidence="1">
    <location>
        <begin position="27"/>
        <end position="110"/>
    </location>
</feature>
<dbReference type="AlphaFoldDB" id="A0A193LJ30"/>
<proteinExistence type="predicted"/>
<keyword evidence="3" id="KW-1185">Reference proteome</keyword>
<sequence length="110" mass="12162">MNALRIAGLALTALLAAGCASHTAPAEPIVWSAEWFQCDSRFDCIAVQDAYCKHTAVNMNYSLVYQDWARQQVESIGELAPCDRDSEQDRMPIPAVCHNNTCQHPGHTSR</sequence>
<dbReference type="Proteomes" id="UP000092695">
    <property type="component" value="Chromosome"/>
</dbReference>
<dbReference type="PROSITE" id="PS51257">
    <property type="entry name" value="PROKAR_LIPOPROTEIN"/>
    <property type="match status" value="1"/>
</dbReference>
<organism evidence="2 3">
    <name type="scientific">Woeseia oceani</name>
    <dbReference type="NCBI Taxonomy" id="1548547"/>
    <lineage>
        <taxon>Bacteria</taxon>
        <taxon>Pseudomonadati</taxon>
        <taxon>Pseudomonadota</taxon>
        <taxon>Gammaproteobacteria</taxon>
        <taxon>Woeseiales</taxon>
        <taxon>Woeseiaceae</taxon>
        <taxon>Woeseia</taxon>
    </lineage>
</organism>
<dbReference type="EMBL" id="CP016268">
    <property type="protein sequence ID" value="ANO52404.1"/>
    <property type="molecule type" value="Genomic_DNA"/>
</dbReference>
<evidence type="ECO:0000313" key="2">
    <source>
        <dbReference type="EMBL" id="ANO52404.1"/>
    </source>
</evidence>
<gene>
    <name evidence="2" type="ORF">BA177_15510</name>
</gene>
<protein>
    <recommendedName>
        <fullName evidence="4">Lipoprotein</fullName>
    </recommendedName>
</protein>
<dbReference type="KEGG" id="woc:BA177_15510"/>
<evidence type="ECO:0000256" key="1">
    <source>
        <dbReference type="SAM" id="SignalP"/>
    </source>
</evidence>
<dbReference type="STRING" id="1548547.BA177_15510"/>
<evidence type="ECO:0008006" key="4">
    <source>
        <dbReference type="Google" id="ProtNLM"/>
    </source>
</evidence>
<evidence type="ECO:0000313" key="3">
    <source>
        <dbReference type="Proteomes" id="UP000092695"/>
    </source>
</evidence>
<name>A0A193LJ30_9GAMM</name>
<dbReference type="RefSeq" id="WP_068617682.1">
    <property type="nucleotide sequence ID" value="NZ_CP016268.1"/>
</dbReference>
<keyword evidence="1" id="KW-0732">Signal</keyword>